<dbReference type="InterPro" id="IPR011008">
    <property type="entry name" value="Dimeric_a/b-barrel"/>
</dbReference>
<keyword evidence="4" id="KW-1185">Reference proteome</keyword>
<gene>
    <name evidence="3" type="ORF">GCM10018793_63170</name>
</gene>
<reference evidence="3" key="1">
    <citation type="journal article" date="2014" name="Int. J. Syst. Evol. Microbiol.">
        <title>Complete genome sequence of Corynebacterium casei LMG S-19264T (=DSM 44701T), isolated from a smear-ripened cheese.</title>
        <authorList>
            <consortium name="US DOE Joint Genome Institute (JGI-PGF)"/>
            <person name="Walter F."/>
            <person name="Albersmeier A."/>
            <person name="Kalinowski J."/>
            <person name="Ruckert C."/>
        </authorList>
    </citation>
    <scope>NUCLEOTIDE SEQUENCE</scope>
    <source>
        <strain evidence="3">JCM 5069</strain>
    </source>
</reference>
<evidence type="ECO:0000256" key="1">
    <source>
        <dbReference type="ARBA" id="ARBA00007689"/>
    </source>
</evidence>
<evidence type="ECO:0000259" key="2">
    <source>
        <dbReference type="Pfam" id="PF03795"/>
    </source>
</evidence>
<organism evidence="3 4">
    <name type="scientific">Streptomyces sulfonofaciens</name>
    <dbReference type="NCBI Taxonomy" id="68272"/>
    <lineage>
        <taxon>Bacteria</taxon>
        <taxon>Bacillati</taxon>
        <taxon>Actinomycetota</taxon>
        <taxon>Actinomycetes</taxon>
        <taxon>Kitasatosporales</taxon>
        <taxon>Streptomycetaceae</taxon>
        <taxon>Streptomyces</taxon>
    </lineage>
</organism>
<evidence type="ECO:0000313" key="4">
    <source>
        <dbReference type="Proteomes" id="UP000603708"/>
    </source>
</evidence>
<dbReference type="Pfam" id="PF03795">
    <property type="entry name" value="YCII"/>
    <property type="match status" value="1"/>
</dbReference>
<dbReference type="Gene3D" id="3.30.70.1060">
    <property type="entry name" value="Dimeric alpha+beta barrel"/>
    <property type="match status" value="1"/>
</dbReference>
<name>A0A919L8K4_9ACTN</name>
<dbReference type="RefSeq" id="WP_189938051.1">
    <property type="nucleotide sequence ID" value="NZ_BNCD01000028.1"/>
</dbReference>
<proteinExistence type="inferred from homology"/>
<evidence type="ECO:0000313" key="3">
    <source>
        <dbReference type="EMBL" id="GHH87429.1"/>
    </source>
</evidence>
<sequence>MSEPTMSWDQLKKDGRARGFLVKQLYAVTTVPVNGLGPVLDVLDKHAAYQVHLEETGVMWAAGPLANDAEDAWDGEGFFVYRATSKEEAIRYAEADPMHRSGARTFRVRPWLLNEGSVQVRVDYSTGRAHLA</sequence>
<dbReference type="AlphaFoldDB" id="A0A919L8K4"/>
<dbReference type="SUPFAM" id="SSF54909">
    <property type="entry name" value="Dimeric alpha+beta barrel"/>
    <property type="match status" value="1"/>
</dbReference>
<dbReference type="EMBL" id="BNCD01000028">
    <property type="protein sequence ID" value="GHH87429.1"/>
    <property type="molecule type" value="Genomic_DNA"/>
</dbReference>
<dbReference type="Proteomes" id="UP000603708">
    <property type="component" value="Unassembled WGS sequence"/>
</dbReference>
<feature type="domain" description="YCII-related" evidence="2">
    <location>
        <begin position="38"/>
        <end position="111"/>
    </location>
</feature>
<comment type="similarity">
    <text evidence="1">Belongs to the YciI family.</text>
</comment>
<dbReference type="InterPro" id="IPR005545">
    <property type="entry name" value="YCII"/>
</dbReference>
<protein>
    <recommendedName>
        <fullName evidence="2">YCII-related domain-containing protein</fullName>
    </recommendedName>
</protein>
<comment type="caution">
    <text evidence="3">The sequence shown here is derived from an EMBL/GenBank/DDBJ whole genome shotgun (WGS) entry which is preliminary data.</text>
</comment>
<reference evidence="3" key="2">
    <citation type="submission" date="2020-09" db="EMBL/GenBank/DDBJ databases">
        <authorList>
            <person name="Sun Q."/>
            <person name="Ohkuma M."/>
        </authorList>
    </citation>
    <scope>NUCLEOTIDE SEQUENCE</scope>
    <source>
        <strain evidence="3">JCM 5069</strain>
    </source>
</reference>
<accession>A0A919L8K4</accession>